<dbReference type="PANTHER" id="PTHR22770">
    <property type="entry name" value="UBIQUITIN CONJUGATING ENZYME 7 INTERACTING PROTEIN-RELATED"/>
    <property type="match status" value="1"/>
</dbReference>
<evidence type="ECO:0000256" key="2">
    <source>
        <dbReference type="ARBA" id="ARBA00022679"/>
    </source>
</evidence>
<dbReference type="SUPFAM" id="SSF57850">
    <property type="entry name" value="RING/U-box"/>
    <property type="match status" value="2"/>
</dbReference>
<keyword evidence="10" id="KW-1185">Reference proteome</keyword>
<dbReference type="GO" id="GO:0016740">
    <property type="term" value="F:transferase activity"/>
    <property type="evidence" value="ECO:0007669"/>
    <property type="project" value="UniProtKB-KW"/>
</dbReference>
<dbReference type="Gene3D" id="1.20.120.1750">
    <property type="match status" value="1"/>
</dbReference>
<dbReference type="Proteomes" id="UP001152799">
    <property type="component" value="Chromosome 3"/>
</dbReference>
<reference evidence="9" key="1">
    <citation type="submission" date="2022-01" db="EMBL/GenBank/DDBJ databases">
        <authorList>
            <person name="King R."/>
        </authorList>
    </citation>
    <scope>NUCLEOTIDE SEQUENCE</scope>
</reference>
<dbReference type="CDD" id="cd20339">
    <property type="entry name" value="BRcat_RBR_RNF216"/>
    <property type="match status" value="1"/>
</dbReference>
<feature type="domain" description="RING-type" evidence="8">
    <location>
        <begin position="262"/>
        <end position="471"/>
    </location>
</feature>
<keyword evidence="7" id="KW-0862">Zinc</keyword>
<dbReference type="EMBL" id="OU892279">
    <property type="protein sequence ID" value="CAG9766487.1"/>
    <property type="molecule type" value="Genomic_DNA"/>
</dbReference>
<evidence type="ECO:0000256" key="7">
    <source>
        <dbReference type="ARBA" id="ARBA00022833"/>
    </source>
</evidence>
<evidence type="ECO:0000313" key="10">
    <source>
        <dbReference type="Proteomes" id="UP001152799"/>
    </source>
</evidence>
<evidence type="ECO:0000313" key="9">
    <source>
        <dbReference type="EMBL" id="CAG9766487.1"/>
    </source>
</evidence>
<evidence type="ECO:0000256" key="6">
    <source>
        <dbReference type="ARBA" id="ARBA00022786"/>
    </source>
</evidence>
<dbReference type="OrthoDB" id="10009520at2759"/>
<accession>A0A9N9MQE0</accession>
<protein>
    <recommendedName>
        <fullName evidence="8">RING-type domain-containing protein</fullName>
    </recommendedName>
</protein>
<evidence type="ECO:0000256" key="3">
    <source>
        <dbReference type="ARBA" id="ARBA00022723"/>
    </source>
</evidence>
<evidence type="ECO:0000256" key="5">
    <source>
        <dbReference type="ARBA" id="ARBA00022771"/>
    </source>
</evidence>
<dbReference type="CDD" id="cd20353">
    <property type="entry name" value="Rcat_RBR_RNF216"/>
    <property type="match status" value="1"/>
</dbReference>
<keyword evidence="3" id="KW-0479">Metal-binding</keyword>
<evidence type="ECO:0000256" key="1">
    <source>
        <dbReference type="ARBA" id="ARBA00004906"/>
    </source>
</evidence>
<dbReference type="InterPro" id="IPR047546">
    <property type="entry name" value="Rcat_RBR_RNF216"/>
</dbReference>
<comment type="pathway">
    <text evidence="1">Protein modification; protein ubiquitination.</text>
</comment>
<dbReference type="InterPro" id="IPR051628">
    <property type="entry name" value="LUBAC_E3_Ligases"/>
</dbReference>
<gene>
    <name evidence="9" type="ORF">CEUTPL_LOCUS7069</name>
</gene>
<organism evidence="9 10">
    <name type="scientific">Ceutorhynchus assimilis</name>
    <name type="common">cabbage seed weevil</name>
    <dbReference type="NCBI Taxonomy" id="467358"/>
    <lineage>
        <taxon>Eukaryota</taxon>
        <taxon>Metazoa</taxon>
        <taxon>Ecdysozoa</taxon>
        <taxon>Arthropoda</taxon>
        <taxon>Hexapoda</taxon>
        <taxon>Insecta</taxon>
        <taxon>Pterygota</taxon>
        <taxon>Neoptera</taxon>
        <taxon>Endopterygota</taxon>
        <taxon>Coleoptera</taxon>
        <taxon>Polyphaga</taxon>
        <taxon>Cucujiformia</taxon>
        <taxon>Curculionidae</taxon>
        <taxon>Ceutorhynchinae</taxon>
        <taxon>Ceutorhynchus</taxon>
    </lineage>
</organism>
<dbReference type="Pfam" id="PF26200">
    <property type="entry name" value="Rcat_RNF216"/>
    <property type="match status" value="1"/>
</dbReference>
<proteinExistence type="predicted"/>
<keyword evidence="2" id="KW-0808">Transferase</keyword>
<dbReference type="GO" id="GO:0008270">
    <property type="term" value="F:zinc ion binding"/>
    <property type="evidence" value="ECO:0007669"/>
    <property type="project" value="UniProtKB-KW"/>
</dbReference>
<dbReference type="AlphaFoldDB" id="A0A9N9MQE0"/>
<dbReference type="InterPro" id="IPR044066">
    <property type="entry name" value="TRIAD_supradom"/>
</dbReference>
<keyword evidence="5" id="KW-0863">Zinc-finger</keyword>
<sequence length="596" mass="68661">MAESNVPLKPLNKEFVDEKLALEIIEVFPSISPDYLRNICAAKQWSQDTFKEMIATILTTENVPIRPERLVSKGIDPQQQLAKLKSIFPDADPTYLKRKVNELIGNKNYPTMKECLQLSDQHKQYTSEFNVEKFVEIFPDPVAFFEDPNRKINIETDDKYYIKWFLRKKYSQLYVKDINYAVDFAGNTNIFAMVNYLEKRLKDGITSSVRVTTTTMSETPIQNIPLLQELAYFEHKEEILRYLEEKNDQAAKHELETKQMGLMHYCSCCFDDQVMPLDILTCTGGCRFCRECIKRSSEIAYGGGKINFPCLNNGCDEEFGLQVLQNVLDPKLFSKIAQKQAAAEVKASGLKNLESCPFCDFVSILAPEEKIFRCLSTDCMKESCRLCKEPSHLPLLCDEVEKDEAVKARTFIENKMAEALMRECWKCKTKFIKEDGCNKMTCPCGAMTCYICRKPIKNYQHYNGQGGDQSKLCPLYSENILNNEKEVLEAAMEAKKQVDPAKLKNDPTVAVQKFADKIKQAEVRMEQYRQQVAHWRPDAGFLEGMQRIHEGFLMGMNLGLPMFFPFDVPLDDPFLLQVWRLQRQMLFGPMERGNNN</sequence>
<dbReference type="InterPro" id="IPR047545">
    <property type="entry name" value="BRcat_RBR_RNF216"/>
</dbReference>
<keyword evidence="6" id="KW-0833">Ubl conjugation pathway</keyword>
<evidence type="ECO:0000259" key="8">
    <source>
        <dbReference type="PROSITE" id="PS51873"/>
    </source>
</evidence>
<dbReference type="PROSITE" id="PS51873">
    <property type="entry name" value="TRIAD"/>
    <property type="match status" value="1"/>
</dbReference>
<name>A0A9N9MQE0_9CUCU</name>
<keyword evidence="4" id="KW-0677">Repeat</keyword>
<evidence type="ECO:0000256" key="4">
    <source>
        <dbReference type="ARBA" id="ARBA00022737"/>
    </source>
</evidence>
<dbReference type="PANTHER" id="PTHR22770:SF47">
    <property type="entry name" value="E3 UBIQUITIN-PROTEIN LIGASE RNF216"/>
    <property type="match status" value="1"/>
</dbReference>